<sequence>MKTTGELVFLSDQDDAWFPNKIEYMQGIAEQNPNALVLMNDAALTDGHLNEVGLTKIGQIQSAGFRMEDFVMGCCCAVRRELLDICMPIPMGFRAHDNWLVEIAEGLDAKLVERRVLQYYRRHEANESQFAANSITRVSRIGAFFHSAKKIFDPEVALIEQRKIEQLKIFSKGIDNIKKNAPREFTTKLCRLRKAVAMRSNWMEKRVEIRQRSIVPRTVSVIRLLKRGEYATYGGFKAFLRDLVG</sequence>
<organism evidence="1 2">
    <name type="scientific">Marinobacter similis</name>
    <dbReference type="NCBI Taxonomy" id="1420916"/>
    <lineage>
        <taxon>Bacteria</taxon>
        <taxon>Pseudomonadati</taxon>
        <taxon>Pseudomonadota</taxon>
        <taxon>Gammaproteobacteria</taxon>
        <taxon>Pseudomonadales</taxon>
        <taxon>Marinobacteraceae</taxon>
        <taxon>Marinobacter</taxon>
    </lineage>
</organism>
<accession>W5YM65</accession>
<reference evidence="1 2" key="1">
    <citation type="journal article" date="2014" name="Genome Announc.">
        <title>Draft Genome Sequences of Marinobacter similis A3d10T and Marinobacter salarius R9SW1T.</title>
        <authorList>
            <person name="Ivanova E.P."/>
            <person name="Ng H.J."/>
            <person name="Webb H.K."/>
            <person name="Feng G."/>
            <person name="Oshima K."/>
            <person name="Hattori M."/>
            <person name="Ohkuma M."/>
            <person name="Sergeev A.F."/>
            <person name="Mikhailov V.V."/>
            <person name="Crawford R.J."/>
            <person name="Sawabe T."/>
        </authorList>
    </citation>
    <scope>NUCLEOTIDE SEQUENCE [LARGE SCALE GENOMIC DNA]</scope>
    <source>
        <strain evidence="1 2">A3d10</strain>
    </source>
</reference>
<dbReference type="AlphaFoldDB" id="W5YM65"/>
<dbReference type="RefSeq" id="WP_052472036.1">
    <property type="nucleotide sequence ID" value="NZ_CP007151.1"/>
</dbReference>
<keyword evidence="2" id="KW-1185">Reference proteome</keyword>
<dbReference type="InterPro" id="IPR029044">
    <property type="entry name" value="Nucleotide-diphossugar_trans"/>
</dbReference>
<dbReference type="Gene3D" id="3.90.550.10">
    <property type="entry name" value="Spore Coat Polysaccharide Biosynthesis Protein SpsA, Chain A"/>
    <property type="match status" value="1"/>
</dbReference>
<proteinExistence type="predicted"/>
<protein>
    <recommendedName>
        <fullName evidence="3">Glycosyltransferase 2-like domain-containing protein</fullName>
    </recommendedName>
</protein>
<dbReference type="Proteomes" id="UP000061489">
    <property type="component" value="Chromosome"/>
</dbReference>
<dbReference type="SUPFAM" id="SSF53448">
    <property type="entry name" value="Nucleotide-diphospho-sugar transferases"/>
    <property type="match status" value="1"/>
</dbReference>
<dbReference type="STRING" id="1420916.AU14_12625"/>
<evidence type="ECO:0008006" key="3">
    <source>
        <dbReference type="Google" id="ProtNLM"/>
    </source>
</evidence>
<name>W5YM65_9GAMM</name>
<dbReference type="KEGG" id="msx:AU14_12625"/>
<evidence type="ECO:0000313" key="1">
    <source>
        <dbReference type="EMBL" id="AHI30130.1"/>
    </source>
</evidence>
<gene>
    <name evidence="1" type="ORF">AU14_12625</name>
</gene>
<dbReference type="HOGENOM" id="CLU_025996_2_0_6"/>
<evidence type="ECO:0000313" key="2">
    <source>
        <dbReference type="Proteomes" id="UP000061489"/>
    </source>
</evidence>
<dbReference type="EMBL" id="CP007151">
    <property type="protein sequence ID" value="AHI30130.1"/>
    <property type="molecule type" value="Genomic_DNA"/>
</dbReference>